<name>A0A4R1LA43_9BACT</name>
<reference evidence="4 5" key="1">
    <citation type="submission" date="2019-03" db="EMBL/GenBank/DDBJ databases">
        <title>Genomic Encyclopedia of Type Strains, Phase IV (KMG-IV): sequencing the most valuable type-strain genomes for metagenomic binning, comparative biology and taxonomic classification.</title>
        <authorList>
            <person name="Goeker M."/>
        </authorList>
    </citation>
    <scope>NUCLEOTIDE SEQUENCE [LARGE SCALE GENOMIC DNA]</scope>
    <source>
        <strain evidence="4 5">DSM 103428</strain>
    </source>
</reference>
<dbReference type="RefSeq" id="WP_243648157.1">
    <property type="nucleotide sequence ID" value="NZ_SMGK01000002.1"/>
</dbReference>
<evidence type="ECO:0000313" key="4">
    <source>
        <dbReference type="EMBL" id="TCK74267.1"/>
    </source>
</evidence>
<evidence type="ECO:0000259" key="3">
    <source>
        <dbReference type="Pfam" id="PF10091"/>
    </source>
</evidence>
<keyword evidence="2" id="KW-0732">Signal</keyword>
<dbReference type="AlphaFoldDB" id="A0A4R1LA43"/>
<feature type="signal peptide" evidence="2">
    <location>
        <begin position="1"/>
        <end position="22"/>
    </location>
</feature>
<comment type="caution">
    <text evidence="4">The sequence shown here is derived from an EMBL/GenBank/DDBJ whole genome shotgun (WGS) entry which is preliminary data.</text>
</comment>
<evidence type="ECO:0000313" key="5">
    <source>
        <dbReference type="Proteomes" id="UP000295210"/>
    </source>
</evidence>
<feature type="chain" id="PRO_5020819332" description="Glycoamylase-like domain-containing protein" evidence="2">
    <location>
        <begin position="23"/>
        <end position="464"/>
    </location>
</feature>
<dbReference type="EMBL" id="SMGK01000002">
    <property type="protein sequence ID" value="TCK74267.1"/>
    <property type="molecule type" value="Genomic_DNA"/>
</dbReference>
<protein>
    <recommendedName>
        <fullName evidence="3">Glycoamylase-like domain-containing protein</fullName>
    </recommendedName>
</protein>
<feature type="region of interest" description="Disordered" evidence="1">
    <location>
        <begin position="21"/>
        <end position="50"/>
    </location>
</feature>
<dbReference type="Gene3D" id="1.50.10.140">
    <property type="match status" value="1"/>
</dbReference>
<evidence type="ECO:0000256" key="1">
    <source>
        <dbReference type="SAM" id="MobiDB-lite"/>
    </source>
</evidence>
<gene>
    <name evidence="4" type="ORF">C7378_1889</name>
</gene>
<proteinExistence type="predicted"/>
<dbReference type="Pfam" id="PF10091">
    <property type="entry name" value="Glycoamylase"/>
    <property type="match status" value="1"/>
</dbReference>
<organism evidence="4 5">
    <name type="scientific">Acidipila rosea</name>
    <dbReference type="NCBI Taxonomy" id="768535"/>
    <lineage>
        <taxon>Bacteria</taxon>
        <taxon>Pseudomonadati</taxon>
        <taxon>Acidobacteriota</taxon>
        <taxon>Terriglobia</taxon>
        <taxon>Terriglobales</taxon>
        <taxon>Acidobacteriaceae</taxon>
        <taxon>Acidipila</taxon>
    </lineage>
</organism>
<feature type="domain" description="Glycoamylase-like" evidence="3">
    <location>
        <begin position="233"/>
        <end position="441"/>
    </location>
</feature>
<dbReference type="Proteomes" id="UP000295210">
    <property type="component" value="Unassembled WGS sequence"/>
</dbReference>
<evidence type="ECO:0000256" key="2">
    <source>
        <dbReference type="SAM" id="SignalP"/>
    </source>
</evidence>
<keyword evidence="5" id="KW-1185">Reference proteome</keyword>
<dbReference type="InterPro" id="IPR019282">
    <property type="entry name" value="Glycoamylase-like_cons_dom"/>
</dbReference>
<sequence length="464" mass="51650">MRTAGASGVLALGVPAASIAAAQNQPQPPAVKPGQEPKTESEAAQQYKHPPGVFINKPLTQVSKEADELLDDLEGRGCDFFYNEASPKTGLVRDRAPAAGGSLSRVASIAATGFGLSALCIAAKRNYLRPSDCEQRVEKTLAFLLEDCPHEHGFLYHFIDIESGQRMFGSELSSIDTALLLCGVLHCRQYFAGNARIEALATTFYRRVDWEWMLNGGQTLSMGWLPDQGFLKHRWDIYAELMTMYLMAIGSPTHPIPAETWNALLRPLVQYGGIDYISGVAPIFIHQYAHAWCDYRDQRDLHTNYFTNSIAATRAHQLWCLVLGQKFNWIDQNLWGITASDSREGYRVWGGPPSMGPLDGTVVPCATAGSLPFLPAECSHVLLHIRQTYGSKVWTRYGFVDAFQPKSNWYAEDILGIDQGISVLMAENLRTGFVWEYFMKNREIGHAMREVNFHPDPDANSQVL</sequence>
<accession>A0A4R1LA43</accession>